<reference evidence="2 3" key="1">
    <citation type="submission" date="2015-04" db="EMBL/GenBank/DDBJ databases">
        <authorList>
            <person name="Syromyatnikov M.Y."/>
            <person name="Popov V.N."/>
        </authorList>
    </citation>
    <scope>NUCLEOTIDE SEQUENCE [LARGE SCALE GENOMIC DNA]</scope>
</reference>
<keyword evidence="1" id="KW-0732">Signal</keyword>
<feature type="signal peptide" evidence="1">
    <location>
        <begin position="1"/>
        <end position="21"/>
    </location>
</feature>
<accession>A0A1J1HT25</accession>
<keyword evidence="3" id="KW-1185">Reference proteome</keyword>
<dbReference type="Proteomes" id="UP000183832">
    <property type="component" value="Unassembled WGS sequence"/>
</dbReference>
<protein>
    <submittedName>
        <fullName evidence="2">CLUMA_CG003104, isoform A</fullName>
    </submittedName>
</protein>
<gene>
    <name evidence="2" type="ORF">CLUMA_CG003104</name>
</gene>
<name>A0A1J1HT25_9DIPT</name>
<dbReference type="EMBL" id="CVRI01000012">
    <property type="protein sequence ID" value="CRK89345.1"/>
    <property type="molecule type" value="Genomic_DNA"/>
</dbReference>
<sequence length="98" mass="10605">MNYLYFSFIVLLSINICFSRSAETGEEWETVTTANRKSSSSSAIVQRCATDIVSQGKTVCELNLASSITNTACNRCCTIALRSGGSCNTNKVCACNDR</sequence>
<proteinExistence type="predicted"/>
<feature type="chain" id="PRO_5012701229" evidence="1">
    <location>
        <begin position="22"/>
        <end position="98"/>
    </location>
</feature>
<organism evidence="2 3">
    <name type="scientific">Clunio marinus</name>
    <dbReference type="NCBI Taxonomy" id="568069"/>
    <lineage>
        <taxon>Eukaryota</taxon>
        <taxon>Metazoa</taxon>
        <taxon>Ecdysozoa</taxon>
        <taxon>Arthropoda</taxon>
        <taxon>Hexapoda</taxon>
        <taxon>Insecta</taxon>
        <taxon>Pterygota</taxon>
        <taxon>Neoptera</taxon>
        <taxon>Endopterygota</taxon>
        <taxon>Diptera</taxon>
        <taxon>Nematocera</taxon>
        <taxon>Chironomoidea</taxon>
        <taxon>Chironomidae</taxon>
        <taxon>Clunio</taxon>
    </lineage>
</organism>
<evidence type="ECO:0000313" key="2">
    <source>
        <dbReference type="EMBL" id="CRK89345.1"/>
    </source>
</evidence>
<evidence type="ECO:0000313" key="3">
    <source>
        <dbReference type="Proteomes" id="UP000183832"/>
    </source>
</evidence>
<dbReference type="AlphaFoldDB" id="A0A1J1HT25"/>
<evidence type="ECO:0000256" key="1">
    <source>
        <dbReference type="SAM" id="SignalP"/>
    </source>
</evidence>